<feature type="chain" id="PRO_5023816058" evidence="1">
    <location>
        <begin position="30"/>
        <end position="474"/>
    </location>
</feature>
<dbReference type="PANTHER" id="PTHR10900">
    <property type="entry name" value="PERIOSTIN-RELATED"/>
    <property type="match status" value="1"/>
</dbReference>
<reference evidence="3 4" key="1">
    <citation type="submission" date="2019-09" db="EMBL/GenBank/DDBJ databases">
        <title>Hybrid Assembly of the complete Genome of the Deep-Sea Bacterium Moritella marina from long Nanopore and Illumina reads.</title>
        <authorList>
            <person name="Magin S."/>
            <person name="Georgoulis A."/>
            <person name="Papadimitriou K."/>
            <person name="Iliakis G."/>
            <person name="Vorgias C.E."/>
        </authorList>
    </citation>
    <scope>NUCLEOTIDE SEQUENCE [LARGE SCALE GENOMIC DNA]</scope>
    <source>
        <strain evidence="3 4">MP-1</strain>
    </source>
</reference>
<dbReference type="SMART" id="SM00554">
    <property type="entry name" value="FAS1"/>
    <property type="match status" value="3"/>
</dbReference>
<dbReference type="Pfam" id="PF02469">
    <property type="entry name" value="Fasciclin"/>
    <property type="match status" value="3"/>
</dbReference>
<dbReference type="KEGG" id="mmaa:FR932_07795"/>
<dbReference type="PROSITE" id="PS51257">
    <property type="entry name" value="PROKAR_LIPOPROTEIN"/>
    <property type="match status" value="1"/>
</dbReference>
<dbReference type="PANTHER" id="PTHR10900:SF77">
    <property type="entry name" value="FI19380P1"/>
    <property type="match status" value="1"/>
</dbReference>
<dbReference type="InterPro" id="IPR036378">
    <property type="entry name" value="FAS1_dom_sf"/>
</dbReference>
<dbReference type="FunFam" id="2.30.180.10:FF:000032">
    <property type="entry name" value="Fasciclin domain-containing protein, putative"/>
    <property type="match status" value="2"/>
</dbReference>
<dbReference type="InterPro" id="IPR050904">
    <property type="entry name" value="Adhesion/Biosynth-related"/>
</dbReference>
<dbReference type="InterPro" id="IPR000782">
    <property type="entry name" value="FAS1_domain"/>
</dbReference>
<organism evidence="3 4">
    <name type="scientific">Moritella marina ATCC 15381</name>
    <dbReference type="NCBI Taxonomy" id="1202962"/>
    <lineage>
        <taxon>Bacteria</taxon>
        <taxon>Pseudomonadati</taxon>
        <taxon>Pseudomonadota</taxon>
        <taxon>Gammaproteobacteria</taxon>
        <taxon>Alteromonadales</taxon>
        <taxon>Moritellaceae</taxon>
        <taxon>Moritella</taxon>
    </lineage>
</organism>
<dbReference type="RefSeq" id="WP_019440014.1">
    <property type="nucleotide sequence ID" value="NZ_ALOE01000006.1"/>
</dbReference>
<evidence type="ECO:0000313" key="4">
    <source>
        <dbReference type="Proteomes" id="UP000327424"/>
    </source>
</evidence>
<proteinExistence type="predicted"/>
<keyword evidence="1" id="KW-0732">Signal</keyword>
<evidence type="ECO:0000313" key="3">
    <source>
        <dbReference type="EMBL" id="QFI37761.1"/>
    </source>
</evidence>
<feature type="domain" description="FAS1" evidence="2">
    <location>
        <begin position="44"/>
        <end position="180"/>
    </location>
</feature>
<keyword evidence="4" id="KW-1185">Reference proteome</keyword>
<dbReference type="EMBL" id="CP044399">
    <property type="protein sequence ID" value="QFI37761.1"/>
    <property type="molecule type" value="Genomic_DNA"/>
</dbReference>
<dbReference type="SUPFAM" id="SSF82153">
    <property type="entry name" value="FAS1 domain"/>
    <property type="match status" value="3"/>
</dbReference>
<gene>
    <name evidence="3" type="ORF">FR932_07795</name>
</gene>
<protein>
    <submittedName>
        <fullName evidence="3">Fasciclin domain-containing protein</fullName>
    </submittedName>
</protein>
<feature type="domain" description="FAS1" evidence="2">
    <location>
        <begin position="185"/>
        <end position="322"/>
    </location>
</feature>
<dbReference type="PROSITE" id="PS50213">
    <property type="entry name" value="FAS1"/>
    <property type="match status" value="3"/>
</dbReference>
<feature type="domain" description="FAS1" evidence="2">
    <location>
        <begin position="337"/>
        <end position="471"/>
    </location>
</feature>
<accession>A0A5J6WKJ6</accession>
<dbReference type="OrthoDB" id="9800666at2"/>
<name>A0A5J6WKJ6_MORMI</name>
<feature type="signal peptide" evidence="1">
    <location>
        <begin position="1"/>
        <end position="29"/>
    </location>
</feature>
<evidence type="ECO:0000259" key="2">
    <source>
        <dbReference type="PROSITE" id="PS50213"/>
    </source>
</evidence>
<dbReference type="AlphaFoldDB" id="A0A5J6WKJ6"/>
<dbReference type="Gene3D" id="2.30.180.10">
    <property type="entry name" value="FAS1 domain"/>
    <property type="match status" value="3"/>
</dbReference>
<sequence length="474" mass="49166">MSTRNSNYLSWTKASTLVLFTSSTLFLTACNDDNDNDISALSCSGNIAEITDCNNNFDTLYAAVDAAGLGATLSGGEFTVFAPTDAAFNELFLALGVTPAEFLARDDLADILTYHVLQGSVDATAAIALAGMMDNTARTVETATVALTLNGQDLFVNRAKVTSPDVMADNGIIHAIDKVLIPPSYFNIVETAQADGRFNTLVAAVIEAGLADTLAMTPDLTVFAPTDDAFTKLIATNPSFNSAADILALTNLSDILTYHVLNSKVDAAAAIGLSGRTTTPLYIAQDLAISYNEPALYINLSKVIVADVNAENGIIHVIDSVLLPPSANELSNTDVTIGALVTNLANAVDGAEFTTLLAALQQEGLDTALVGSGPFTVFAPTDAAFAEVGSVEDILALEDLASILSQHVINGAVIDSVSAFAANGTAVATLRPNTELNINIVMGALMVGNASVVVTDVETSNGVIHVVNTVITTP</sequence>
<evidence type="ECO:0000256" key="1">
    <source>
        <dbReference type="SAM" id="SignalP"/>
    </source>
</evidence>
<dbReference type="GO" id="GO:0005615">
    <property type="term" value="C:extracellular space"/>
    <property type="evidence" value="ECO:0007669"/>
    <property type="project" value="TreeGrafter"/>
</dbReference>
<dbReference type="Proteomes" id="UP000327424">
    <property type="component" value="Chromosome"/>
</dbReference>